<evidence type="ECO:0008006" key="5">
    <source>
        <dbReference type="Google" id="ProtNLM"/>
    </source>
</evidence>
<dbReference type="Pfam" id="PF17728">
    <property type="entry name" value="BsuBI_PstI_RE_N"/>
    <property type="match status" value="1"/>
</dbReference>
<dbReference type="GO" id="GO:0003677">
    <property type="term" value="F:DNA binding"/>
    <property type="evidence" value="ECO:0007669"/>
    <property type="project" value="InterPro"/>
</dbReference>
<comment type="caution">
    <text evidence="3">The sequence shown here is derived from an EMBL/GenBank/DDBJ whole genome shotgun (WGS) entry which is preliminary data.</text>
</comment>
<feature type="domain" description="BsuBI/PstI restriction endonuclease HTH" evidence="2">
    <location>
        <begin position="2"/>
        <end position="136"/>
    </location>
</feature>
<dbReference type="Proteomes" id="UP000886829">
    <property type="component" value="Unassembled WGS sequence"/>
</dbReference>
<dbReference type="EMBL" id="DXEV01000219">
    <property type="protein sequence ID" value="HIX57996.1"/>
    <property type="molecule type" value="Genomic_DNA"/>
</dbReference>
<name>A0A9D1WF05_9GAMM</name>
<dbReference type="Pfam" id="PF06616">
    <property type="entry name" value="BsuBI_PstI_RE"/>
    <property type="match status" value="1"/>
</dbReference>
<evidence type="ECO:0000259" key="1">
    <source>
        <dbReference type="Pfam" id="PF06616"/>
    </source>
</evidence>
<organism evidence="3 4">
    <name type="scientific">Candidatus Anaerobiospirillum pullistercoris</name>
    <dbReference type="NCBI Taxonomy" id="2838452"/>
    <lineage>
        <taxon>Bacteria</taxon>
        <taxon>Pseudomonadati</taxon>
        <taxon>Pseudomonadota</taxon>
        <taxon>Gammaproteobacteria</taxon>
        <taxon>Aeromonadales</taxon>
        <taxon>Succinivibrionaceae</taxon>
        <taxon>Anaerobiospirillum</taxon>
    </lineage>
</organism>
<dbReference type="GO" id="GO:0009036">
    <property type="term" value="F:type II site-specific deoxyribonuclease activity"/>
    <property type="evidence" value="ECO:0007669"/>
    <property type="project" value="InterPro"/>
</dbReference>
<dbReference type="InterPro" id="IPR009528">
    <property type="entry name" value="Restrct_endonuc_II_BsuBI_C"/>
</dbReference>
<protein>
    <recommendedName>
        <fullName evidence="5">Restriction endonuclease</fullName>
    </recommendedName>
</protein>
<reference evidence="3" key="1">
    <citation type="journal article" date="2021" name="PeerJ">
        <title>Extensive microbial diversity within the chicken gut microbiome revealed by metagenomics and culture.</title>
        <authorList>
            <person name="Gilroy R."/>
            <person name="Ravi A."/>
            <person name="Getino M."/>
            <person name="Pursley I."/>
            <person name="Horton D.L."/>
            <person name="Alikhan N.F."/>
            <person name="Baker D."/>
            <person name="Gharbi K."/>
            <person name="Hall N."/>
            <person name="Watson M."/>
            <person name="Adriaenssens E.M."/>
            <person name="Foster-Nyarko E."/>
            <person name="Jarju S."/>
            <person name="Secka A."/>
            <person name="Antonio M."/>
            <person name="Oren A."/>
            <person name="Chaudhuri R.R."/>
            <person name="La Ragione R."/>
            <person name="Hildebrand F."/>
            <person name="Pallen M.J."/>
        </authorList>
    </citation>
    <scope>NUCLEOTIDE SEQUENCE</scope>
    <source>
        <strain evidence="3">USASDec5-558</strain>
    </source>
</reference>
<dbReference type="InterPro" id="IPR041963">
    <property type="entry name" value="BsuBI/PstI_C_sf"/>
</dbReference>
<reference evidence="3" key="2">
    <citation type="submission" date="2021-04" db="EMBL/GenBank/DDBJ databases">
        <authorList>
            <person name="Gilroy R."/>
        </authorList>
    </citation>
    <scope>NUCLEOTIDE SEQUENCE</scope>
    <source>
        <strain evidence="3">USASDec5-558</strain>
    </source>
</reference>
<evidence type="ECO:0000259" key="2">
    <source>
        <dbReference type="Pfam" id="PF17728"/>
    </source>
</evidence>
<dbReference type="Gene3D" id="1.10.10.1820">
    <property type="entry name" value="BsuBI/PstI restriction endonuclease-like"/>
    <property type="match status" value="1"/>
</dbReference>
<evidence type="ECO:0000313" key="4">
    <source>
        <dbReference type="Proteomes" id="UP000886829"/>
    </source>
</evidence>
<proteinExistence type="predicted"/>
<evidence type="ECO:0000313" key="3">
    <source>
        <dbReference type="EMBL" id="HIX57996.1"/>
    </source>
</evidence>
<dbReference type="Gene3D" id="3.40.1350.80">
    <property type="match status" value="1"/>
</dbReference>
<dbReference type="InterPro" id="IPR041962">
    <property type="entry name" value="BsuBI/PstI_N_sf"/>
</dbReference>
<dbReference type="GO" id="GO:0009307">
    <property type="term" value="P:DNA restriction-modification system"/>
    <property type="evidence" value="ECO:0007669"/>
    <property type="project" value="InterPro"/>
</dbReference>
<dbReference type="InterPro" id="IPR041454">
    <property type="entry name" value="BsuBI/PstI_N"/>
</dbReference>
<accession>A0A9D1WF05</accession>
<gene>
    <name evidence="3" type="ORF">H9850_11080</name>
</gene>
<dbReference type="GO" id="GO:0000287">
    <property type="term" value="F:magnesium ion binding"/>
    <property type="evidence" value="ECO:0007669"/>
    <property type="project" value="InterPro"/>
</dbReference>
<feature type="domain" description="BsuBI/PstI restriction endonuclease" evidence="1">
    <location>
        <begin position="152"/>
        <end position="298"/>
    </location>
</feature>
<sequence>MSKLDEARSLLAALQVPEQQRNVLCGYTLLAMAGLAEKDPWSTATNEWLRIHDVIIFIQEHYGQIYAENTRETFRKQAMHHFRNAAFIEDNAMVTNSPNYRYRLTPEMLQLIRSFGTEQWNNAIASFLSQHPSLIELYSSQREGRKIPILINGSSISFSLGKHNQLQKAILEEFVPNFVPEAECLYVGDSEDRTLFVDQSTLRGLGLEITPHSKMPDVVLYSREKNWIIFVEAVTTVGPMDPKRVLELKDMTSKVNAGKVYITAFPDLKTFNKFAAMLAWESEVWIADEPRHMIHYNGDRFMGPRD</sequence>
<dbReference type="AlphaFoldDB" id="A0A9D1WF05"/>